<evidence type="ECO:0000313" key="2">
    <source>
        <dbReference type="Proteomes" id="UP000024635"/>
    </source>
</evidence>
<accession>A0A016RTW5</accession>
<name>A0A016RTW5_9BILA</name>
<sequence>MIRMSVDSAEKVQFFSSYDNSKSTCRNPTSILQQPYIRILKISSSLVPPTDEKTRMKHCHIQTRMTGSVFYNIYSHGHSDLVLFLIGRITIPSPITSASWCKSVSVALVLDMSFIPPMKGGIPGQNS</sequence>
<dbReference type="AlphaFoldDB" id="A0A016RTW5"/>
<evidence type="ECO:0000313" key="1">
    <source>
        <dbReference type="EMBL" id="EYB81830.1"/>
    </source>
</evidence>
<reference evidence="2" key="1">
    <citation type="journal article" date="2015" name="Nat. Genet.">
        <title>The genome and transcriptome of the zoonotic hookworm Ancylostoma ceylanicum identify infection-specific gene families.</title>
        <authorList>
            <person name="Schwarz E.M."/>
            <person name="Hu Y."/>
            <person name="Antoshechkin I."/>
            <person name="Miller M.M."/>
            <person name="Sternberg P.W."/>
            <person name="Aroian R.V."/>
        </authorList>
    </citation>
    <scope>NUCLEOTIDE SEQUENCE</scope>
    <source>
        <strain evidence="2">HY135</strain>
    </source>
</reference>
<dbReference type="EMBL" id="JARK01001709">
    <property type="protein sequence ID" value="EYB81830.1"/>
    <property type="molecule type" value="Genomic_DNA"/>
</dbReference>
<dbReference type="Proteomes" id="UP000024635">
    <property type="component" value="Unassembled WGS sequence"/>
</dbReference>
<keyword evidence="2" id="KW-1185">Reference proteome</keyword>
<protein>
    <submittedName>
        <fullName evidence="1">Uncharacterized protein</fullName>
    </submittedName>
</protein>
<gene>
    <name evidence="1" type="primary">Acey_s0373.g181</name>
    <name evidence="1" type="ORF">Y032_0373g181</name>
</gene>
<proteinExistence type="predicted"/>
<organism evidence="1 2">
    <name type="scientific">Ancylostoma ceylanicum</name>
    <dbReference type="NCBI Taxonomy" id="53326"/>
    <lineage>
        <taxon>Eukaryota</taxon>
        <taxon>Metazoa</taxon>
        <taxon>Ecdysozoa</taxon>
        <taxon>Nematoda</taxon>
        <taxon>Chromadorea</taxon>
        <taxon>Rhabditida</taxon>
        <taxon>Rhabditina</taxon>
        <taxon>Rhabditomorpha</taxon>
        <taxon>Strongyloidea</taxon>
        <taxon>Ancylostomatidae</taxon>
        <taxon>Ancylostomatinae</taxon>
        <taxon>Ancylostoma</taxon>
    </lineage>
</organism>
<comment type="caution">
    <text evidence="1">The sequence shown here is derived from an EMBL/GenBank/DDBJ whole genome shotgun (WGS) entry which is preliminary data.</text>
</comment>